<dbReference type="Proteomes" id="UP000838878">
    <property type="component" value="Chromosome 8"/>
</dbReference>
<keyword evidence="3" id="KW-1185">Reference proteome</keyword>
<evidence type="ECO:0000313" key="3">
    <source>
        <dbReference type="Proteomes" id="UP000838878"/>
    </source>
</evidence>
<accession>A0A8J9YKY1</accession>
<dbReference type="AlphaFoldDB" id="A0A8J9YKY1"/>
<feature type="region of interest" description="Disordered" evidence="1">
    <location>
        <begin position="1"/>
        <end position="20"/>
    </location>
</feature>
<organism evidence="2 3">
    <name type="scientific">Brenthis ino</name>
    <name type="common">lesser marbled fritillary</name>
    <dbReference type="NCBI Taxonomy" id="405034"/>
    <lineage>
        <taxon>Eukaryota</taxon>
        <taxon>Metazoa</taxon>
        <taxon>Ecdysozoa</taxon>
        <taxon>Arthropoda</taxon>
        <taxon>Hexapoda</taxon>
        <taxon>Insecta</taxon>
        <taxon>Pterygota</taxon>
        <taxon>Neoptera</taxon>
        <taxon>Endopterygota</taxon>
        <taxon>Lepidoptera</taxon>
        <taxon>Glossata</taxon>
        <taxon>Ditrysia</taxon>
        <taxon>Papilionoidea</taxon>
        <taxon>Nymphalidae</taxon>
        <taxon>Heliconiinae</taxon>
        <taxon>Argynnini</taxon>
        <taxon>Brenthis</taxon>
    </lineage>
</organism>
<proteinExistence type="predicted"/>
<evidence type="ECO:0000256" key="1">
    <source>
        <dbReference type="SAM" id="MobiDB-lite"/>
    </source>
</evidence>
<gene>
    <name evidence="2" type="ORF">BINO364_LOCUS14519</name>
</gene>
<feature type="non-terminal residue" evidence="2">
    <location>
        <position position="80"/>
    </location>
</feature>
<sequence>MWWRRVRRSGEPYARASARTTGSVTYPRNVSILSHESIRIQGSHCTFAQRVRVRARTPPESCTVRICSLSVRIEMPQRRG</sequence>
<evidence type="ECO:0000313" key="2">
    <source>
        <dbReference type="EMBL" id="CAH0729436.1"/>
    </source>
</evidence>
<name>A0A8J9YKY1_9NEOP</name>
<reference evidence="2" key="1">
    <citation type="submission" date="2021-12" db="EMBL/GenBank/DDBJ databases">
        <authorList>
            <person name="Martin H S."/>
        </authorList>
    </citation>
    <scope>NUCLEOTIDE SEQUENCE</scope>
</reference>
<protein>
    <submittedName>
        <fullName evidence="2">Uncharacterized protein</fullName>
    </submittedName>
</protein>
<dbReference type="EMBL" id="OV170228">
    <property type="protein sequence ID" value="CAH0729436.1"/>
    <property type="molecule type" value="Genomic_DNA"/>
</dbReference>